<organism evidence="21 22">
    <name type="scientific">Ficedula albicollis</name>
    <name type="common">Collared flycatcher</name>
    <name type="synonym">Muscicapa albicollis</name>
    <dbReference type="NCBI Taxonomy" id="59894"/>
    <lineage>
        <taxon>Eukaryota</taxon>
        <taxon>Metazoa</taxon>
        <taxon>Chordata</taxon>
        <taxon>Craniata</taxon>
        <taxon>Vertebrata</taxon>
        <taxon>Euteleostomi</taxon>
        <taxon>Archelosauria</taxon>
        <taxon>Archosauria</taxon>
        <taxon>Dinosauria</taxon>
        <taxon>Saurischia</taxon>
        <taxon>Theropoda</taxon>
        <taxon>Coelurosauria</taxon>
        <taxon>Aves</taxon>
        <taxon>Neognathae</taxon>
        <taxon>Neoaves</taxon>
        <taxon>Telluraves</taxon>
        <taxon>Australaves</taxon>
        <taxon>Passeriformes</taxon>
        <taxon>Muscicapidae</taxon>
        <taxon>Ficedula</taxon>
    </lineage>
</organism>
<keyword evidence="9" id="KW-0862">Zinc</keyword>
<feature type="compositionally biased region" description="Basic and acidic residues" evidence="19">
    <location>
        <begin position="285"/>
        <end position="295"/>
    </location>
</feature>
<dbReference type="InterPro" id="IPR001164">
    <property type="entry name" value="ArfGAP_dom"/>
</dbReference>
<dbReference type="PROSITE" id="PS50115">
    <property type="entry name" value="ARFGAP"/>
    <property type="match status" value="1"/>
</dbReference>
<keyword evidence="4" id="KW-0343">GTPase activation</keyword>
<dbReference type="PANTHER" id="PTHR46395">
    <property type="entry name" value="ADP-RIBOSYLATION FACTOR GTPASE-ACTIVATING PROTEIN 1"/>
    <property type="match status" value="1"/>
</dbReference>
<dbReference type="GO" id="GO:0030100">
    <property type="term" value="P:regulation of endocytosis"/>
    <property type="evidence" value="ECO:0007669"/>
    <property type="project" value="TreeGrafter"/>
</dbReference>
<gene>
    <name evidence="21" type="primary">ARFGAP1</name>
</gene>
<dbReference type="GO" id="GO:0032012">
    <property type="term" value="P:regulation of ARF protein signal transduction"/>
    <property type="evidence" value="ECO:0007669"/>
    <property type="project" value="TreeGrafter"/>
</dbReference>
<feature type="compositionally biased region" description="Polar residues" evidence="19">
    <location>
        <begin position="358"/>
        <end position="383"/>
    </location>
</feature>
<evidence type="ECO:0000256" key="19">
    <source>
        <dbReference type="SAM" id="MobiDB-lite"/>
    </source>
</evidence>
<evidence type="ECO:0000256" key="1">
    <source>
        <dbReference type="ARBA" id="ARBA00004496"/>
    </source>
</evidence>
<keyword evidence="5" id="KW-0963">Cytoplasm</keyword>
<keyword evidence="8 18" id="KW-0863">Zinc-finger</keyword>
<evidence type="ECO:0000256" key="5">
    <source>
        <dbReference type="ARBA" id="ARBA00022490"/>
    </source>
</evidence>
<dbReference type="GeneID" id="101816275"/>
<evidence type="ECO:0000313" key="21">
    <source>
        <dbReference type="Ensembl" id="ENSFALP00000028523.1"/>
    </source>
</evidence>
<evidence type="ECO:0000256" key="8">
    <source>
        <dbReference type="ARBA" id="ARBA00022771"/>
    </source>
</evidence>
<dbReference type="InterPro" id="IPR038508">
    <property type="entry name" value="ArfGAP_dom_sf"/>
</dbReference>
<evidence type="ECO:0000256" key="11">
    <source>
        <dbReference type="ARBA" id="ARBA00022927"/>
    </source>
</evidence>
<dbReference type="FunFam" id="1.10.220.150:FF:000008">
    <property type="entry name" value="ADP-ribosylation factor GTPase activating protein 1"/>
    <property type="match status" value="1"/>
</dbReference>
<comment type="subcellular location">
    <subcellularLocation>
        <location evidence="1">Cytoplasm</location>
    </subcellularLocation>
    <subcellularLocation>
        <location evidence="2">Golgi apparatus</location>
    </subcellularLocation>
</comment>
<evidence type="ECO:0000256" key="12">
    <source>
        <dbReference type="ARBA" id="ARBA00022990"/>
    </source>
</evidence>
<keyword evidence="3" id="KW-0813">Transport</keyword>
<dbReference type="GO" id="GO:0008270">
    <property type="term" value="F:zinc ion binding"/>
    <property type="evidence" value="ECO:0007669"/>
    <property type="project" value="UniProtKB-KW"/>
</dbReference>
<evidence type="ECO:0000256" key="15">
    <source>
        <dbReference type="ARBA" id="ARBA00071258"/>
    </source>
</evidence>
<sequence>MASPRTRKVLKEVRAQDENNVCFECGAFNPQWVSVTYGIWICLECSGKHRGLGVHLSFVRSVTMDKWKDIELEKMKAGGNSKFRQFLESQDDYDPCWTMQEKYNSKAAALFRDQVATVAEGKEWSIETSPARNWTPPQPKMSLSSAHRSAGQSQTATASSDKAFEDWLNDDVSSYQGGQENRYVGFGNTVNPPKKEDDFLNNAMSSLYSGWSSFTTGASKIASAAKEGATRFGSQASQKFWGYKQQPEPASELGQTLNENVLKPAQEKGVGSKGWRDVTTFFSGKPDDNSDRPAEGDSYQNSGGEGYQNNAVDQSFWETFGNSDPPKAHKSPSSESWTYVDNSTEKKSSDSWDVWGSGTVSNKNSNSDSWENWETNWENTGGESKTRKPPKATKNAWDDF</sequence>
<evidence type="ECO:0000256" key="10">
    <source>
        <dbReference type="ARBA" id="ARBA00022892"/>
    </source>
</evidence>
<dbReference type="GO" id="GO:0015031">
    <property type="term" value="P:protein transport"/>
    <property type="evidence" value="ECO:0007669"/>
    <property type="project" value="UniProtKB-KW"/>
</dbReference>
<reference evidence="21 22" key="1">
    <citation type="journal article" date="2012" name="Nature">
        <title>The genomic landscape of species divergence in Ficedula flycatchers.</title>
        <authorList>
            <person name="Ellegren H."/>
            <person name="Smeds L."/>
            <person name="Burri R."/>
            <person name="Olason P.I."/>
            <person name="Backstrom N."/>
            <person name="Kawakami T."/>
            <person name="Kunstner A."/>
            <person name="Makinen H."/>
            <person name="Nadachowska-Brzyska K."/>
            <person name="Qvarnstrom A."/>
            <person name="Uebbing S."/>
            <person name="Wolf J.B."/>
        </authorList>
    </citation>
    <scope>NUCLEOTIDE SEQUENCE [LARGE SCALE GENOMIC DNA]</scope>
</reference>
<evidence type="ECO:0000256" key="16">
    <source>
        <dbReference type="ARBA" id="ARBA00077418"/>
    </source>
</evidence>
<keyword evidence="10" id="KW-0931">ER-Golgi transport</keyword>
<dbReference type="RefSeq" id="XP_016158643.1">
    <property type="nucleotide sequence ID" value="XM_016303157.1"/>
</dbReference>
<evidence type="ECO:0000259" key="20">
    <source>
        <dbReference type="PROSITE" id="PS50115"/>
    </source>
</evidence>
<keyword evidence="11" id="KW-0653">Protein transport</keyword>
<feature type="compositionally biased region" description="Polar residues" evidence="19">
    <location>
        <begin position="298"/>
        <end position="322"/>
    </location>
</feature>
<dbReference type="InterPro" id="IPR037278">
    <property type="entry name" value="ARFGAP/RecO"/>
</dbReference>
<evidence type="ECO:0000256" key="6">
    <source>
        <dbReference type="ARBA" id="ARBA00022553"/>
    </source>
</evidence>
<feature type="domain" description="Arf-GAP" evidence="20">
    <location>
        <begin position="7"/>
        <end position="124"/>
    </location>
</feature>
<keyword evidence="13" id="KW-0333">Golgi apparatus</keyword>
<feature type="compositionally biased region" description="Polar residues" evidence="19">
    <location>
        <begin position="331"/>
        <end position="342"/>
    </location>
</feature>
<evidence type="ECO:0000256" key="7">
    <source>
        <dbReference type="ARBA" id="ARBA00022723"/>
    </source>
</evidence>
<feature type="region of interest" description="Disordered" evidence="19">
    <location>
        <begin position="126"/>
        <end position="161"/>
    </location>
</feature>
<evidence type="ECO:0000313" key="22">
    <source>
        <dbReference type="Proteomes" id="UP000016665"/>
    </source>
</evidence>
<comment type="function">
    <text evidence="14">GTPase-activating protein (GAP) for the ADP ribosylation factor 1 (ARF1). Involved in membrane trafficking and /or vesicle transport. Promotes hydrolysis of the ARF1-bound GTP and thus, is required for the dissociation of coat proteins from Golgi-derived membranes and vesicles, a prerequisite for vesicle's fusion with target compartment. Probably regulates ARF1-mediated transport via its interaction with the KDELR proteins and TMED2. Overexpression induces the redistribution of the entire Golgi complex to the endoplasmic reticulum, as when ARF1 is deactivated. Its activity is stimulated by phosphoinosides and inhibited by phosphatidylcholine.</text>
</comment>
<dbReference type="PRINTS" id="PR00405">
    <property type="entry name" value="REVINTRACTNG"/>
</dbReference>
<name>A0A803W0L7_FICAL</name>
<evidence type="ECO:0000256" key="14">
    <source>
        <dbReference type="ARBA" id="ARBA00058112"/>
    </source>
</evidence>
<keyword evidence="12" id="KW-0007">Acetylation</keyword>
<reference evidence="21" key="2">
    <citation type="submission" date="2025-08" db="UniProtKB">
        <authorList>
            <consortium name="Ensembl"/>
        </authorList>
    </citation>
    <scope>IDENTIFICATION</scope>
</reference>
<evidence type="ECO:0000256" key="9">
    <source>
        <dbReference type="ARBA" id="ARBA00022833"/>
    </source>
</evidence>
<accession>A0A803W0L7</accession>
<dbReference type="GO" id="GO:0005096">
    <property type="term" value="F:GTPase activator activity"/>
    <property type="evidence" value="ECO:0007669"/>
    <property type="project" value="UniProtKB-KW"/>
</dbReference>
<protein>
    <recommendedName>
        <fullName evidence="15">ADP-ribosylation factor GTPase-activating protein 1</fullName>
    </recommendedName>
    <alternativeName>
        <fullName evidence="17">ADP-ribosylation factor 1 GTPase-activating protein</fullName>
    </alternativeName>
    <alternativeName>
        <fullName evidence="16">ARF1-directed GTPase-activating protein</fullName>
    </alternativeName>
</protein>
<feature type="compositionally biased region" description="Low complexity" evidence="19">
    <location>
        <begin position="149"/>
        <end position="160"/>
    </location>
</feature>
<evidence type="ECO:0000256" key="2">
    <source>
        <dbReference type="ARBA" id="ARBA00004555"/>
    </source>
</evidence>
<dbReference type="GeneTree" id="ENSGT00890000139515"/>
<dbReference type="SUPFAM" id="SSF57863">
    <property type="entry name" value="ArfGap/RecO-like zinc finger"/>
    <property type="match status" value="1"/>
</dbReference>
<dbReference type="Ensembl" id="ENSFALT00000035660.1">
    <property type="protein sequence ID" value="ENSFALP00000028523.1"/>
    <property type="gene ID" value="ENSFALG00000026353.1"/>
</dbReference>
<dbReference type="OrthoDB" id="983479at2759"/>
<dbReference type="PANTHER" id="PTHR46395:SF1">
    <property type="entry name" value="ADP-RIBOSYLATION FACTOR GTPASE-ACTIVATING PROTEIN 1"/>
    <property type="match status" value="1"/>
</dbReference>
<keyword evidence="22" id="KW-1185">Reference proteome</keyword>
<keyword evidence="7" id="KW-0479">Metal-binding</keyword>
<dbReference type="Proteomes" id="UP000016665">
    <property type="component" value="Chromosome 20"/>
</dbReference>
<evidence type="ECO:0000256" key="4">
    <source>
        <dbReference type="ARBA" id="ARBA00022468"/>
    </source>
</evidence>
<proteinExistence type="predicted"/>
<feature type="region of interest" description="Disordered" evidence="19">
    <location>
        <begin position="264"/>
        <end position="400"/>
    </location>
</feature>
<dbReference type="GO" id="GO:0000139">
    <property type="term" value="C:Golgi membrane"/>
    <property type="evidence" value="ECO:0007669"/>
    <property type="project" value="TreeGrafter"/>
</dbReference>
<dbReference type="GO" id="GO:0016192">
    <property type="term" value="P:vesicle-mediated transport"/>
    <property type="evidence" value="ECO:0007669"/>
    <property type="project" value="UniProtKB-KW"/>
</dbReference>
<dbReference type="AlphaFoldDB" id="A0A803W0L7"/>
<reference evidence="21" key="3">
    <citation type="submission" date="2025-09" db="UniProtKB">
        <authorList>
            <consortium name="Ensembl"/>
        </authorList>
    </citation>
    <scope>IDENTIFICATION</scope>
</reference>
<dbReference type="Gene3D" id="1.10.220.150">
    <property type="entry name" value="Arf GTPase activating protein"/>
    <property type="match status" value="1"/>
</dbReference>
<evidence type="ECO:0000256" key="3">
    <source>
        <dbReference type="ARBA" id="ARBA00022448"/>
    </source>
</evidence>
<evidence type="ECO:0000256" key="18">
    <source>
        <dbReference type="PROSITE-ProRule" id="PRU00288"/>
    </source>
</evidence>
<evidence type="ECO:0000256" key="13">
    <source>
        <dbReference type="ARBA" id="ARBA00023034"/>
    </source>
</evidence>
<evidence type="ECO:0000256" key="17">
    <source>
        <dbReference type="ARBA" id="ARBA00081514"/>
    </source>
</evidence>
<keyword evidence="6" id="KW-0597">Phosphoprotein</keyword>
<dbReference type="Pfam" id="PF01412">
    <property type="entry name" value="ArfGap"/>
    <property type="match status" value="1"/>
</dbReference>
<dbReference type="CDD" id="cd08830">
    <property type="entry name" value="ArfGap_ArfGap1"/>
    <property type="match status" value="1"/>
</dbReference>
<dbReference type="CTD" id="55738"/>
<dbReference type="SMART" id="SM00105">
    <property type="entry name" value="ArfGap"/>
    <property type="match status" value="1"/>
</dbReference>